<evidence type="ECO:0000256" key="3">
    <source>
        <dbReference type="ARBA" id="ARBA00022833"/>
    </source>
</evidence>
<dbReference type="SMART" id="SM01007">
    <property type="entry name" value="Aldolase_II"/>
    <property type="match status" value="1"/>
</dbReference>
<dbReference type="AlphaFoldDB" id="A0A1H9G031"/>
<evidence type="ECO:0000256" key="4">
    <source>
        <dbReference type="ARBA" id="ARBA00023167"/>
    </source>
</evidence>
<sequence>MEETHEHLEARAAQLISAGSLFHGRGWMPATSGSLSARLDDHHMVITASGHHKGDLDQNDLMLVDLDGHVLSTGKQPAAETFLHIILYRRSADIGAVIHTHSVPAMVLSRVVVEAGLTLAGDDVLKALPGCTTHHDSVTLPIFPNDGNIPQLAAQVDDHMNRHPDTPGYLIEGHGLYTWGRDVTEARHHVEAFEFLLDCELQRRRFDP</sequence>
<dbReference type="NCBIfam" id="TIGR03328">
    <property type="entry name" value="salvage_mtnB"/>
    <property type="match status" value="1"/>
</dbReference>
<comment type="similarity">
    <text evidence="6">Belongs to the aldolase class II family. MtnB subfamily.</text>
</comment>
<organism evidence="8 9">
    <name type="scientific">Ectothiorhodospira magna</name>
    <dbReference type="NCBI Taxonomy" id="867345"/>
    <lineage>
        <taxon>Bacteria</taxon>
        <taxon>Pseudomonadati</taxon>
        <taxon>Pseudomonadota</taxon>
        <taxon>Gammaproteobacteria</taxon>
        <taxon>Chromatiales</taxon>
        <taxon>Ectothiorhodospiraceae</taxon>
        <taxon>Ectothiorhodospira</taxon>
    </lineage>
</organism>
<keyword evidence="3 6" id="KW-0862">Zinc</keyword>
<dbReference type="STRING" id="867345.SAMN05421693_13113"/>
<evidence type="ECO:0000256" key="5">
    <source>
        <dbReference type="ARBA" id="ARBA00023239"/>
    </source>
</evidence>
<keyword evidence="9" id="KW-1185">Reference proteome</keyword>
<evidence type="ECO:0000256" key="1">
    <source>
        <dbReference type="ARBA" id="ARBA00022605"/>
    </source>
</evidence>
<comment type="pathway">
    <text evidence="6">Amino-acid biosynthesis; L-methionine biosynthesis via salvage pathway; L-methionine from S-methyl-5-thio-alpha-D-ribose 1-phosphate: step 2/6.</text>
</comment>
<dbReference type="GO" id="GO:0046570">
    <property type="term" value="F:methylthioribulose 1-phosphate dehydratase activity"/>
    <property type="evidence" value="ECO:0007669"/>
    <property type="project" value="UniProtKB-UniRule"/>
</dbReference>
<comment type="catalytic activity">
    <reaction evidence="6">
        <text>5-(methylsulfanyl)-D-ribulose 1-phosphate = 5-methylsulfanyl-2,3-dioxopentyl phosphate + H2O</text>
        <dbReference type="Rhea" id="RHEA:15549"/>
        <dbReference type="ChEBI" id="CHEBI:15377"/>
        <dbReference type="ChEBI" id="CHEBI:58548"/>
        <dbReference type="ChEBI" id="CHEBI:58828"/>
        <dbReference type="EC" id="4.2.1.109"/>
    </reaction>
</comment>
<dbReference type="NCBIfam" id="NF006672">
    <property type="entry name" value="PRK09220.1"/>
    <property type="match status" value="1"/>
</dbReference>
<evidence type="ECO:0000256" key="2">
    <source>
        <dbReference type="ARBA" id="ARBA00022723"/>
    </source>
</evidence>
<dbReference type="Proteomes" id="UP000199496">
    <property type="component" value="Unassembled WGS sequence"/>
</dbReference>
<feature type="binding site" evidence="6">
    <location>
        <position position="99"/>
    </location>
    <ligand>
        <name>Zn(2+)</name>
        <dbReference type="ChEBI" id="CHEBI:29105"/>
    </ligand>
</feature>
<evidence type="ECO:0000313" key="9">
    <source>
        <dbReference type="Proteomes" id="UP000199496"/>
    </source>
</evidence>
<dbReference type="HAMAP" id="MF_01677">
    <property type="entry name" value="Salvage_MtnB"/>
    <property type="match status" value="1"/>
</dbReference>
<feature type="binding site" evidence="6">
    <location>
        <position position="101"/>
    </location>
    <ligand>
        <name>Zn(2+)</name>
        <dbReference type="ChEBI" id="CHEBI:29105"/>
    </ligand>
</feature>
<dbReference type="PANTHER" id="PTHR10640:SF7">
    <property type="entry name" value="METHYLTHIORIBULOSE-1-PHOSPHATE DEHYDRATASE"/>
    <property type="match status" value="1"/>
</dbReference>
<dbReference type="GO" id="GO:0005737">
    <property type="term" value="C:cytoplasm"/>
    <property type="evidence" value="ECO:0007669"/>
    <property type="project" value="UniProtKB-UniRule"/>
</dbReference>
<dbReference type="OrthoDB" id="9805559at2"/>
<dbReference type="Pfam" id="PF00596">
    <property type="entry name" value="Aldolase_II"/>
    <property type="match status" value="1"/>
</dbReference>
<dbReference type="UniPathway" id="UPA00904">
    <property type="reaction ID" value="UER00875"/>
</dbReference>
<dbReference type="EC" id="4.2.1.109" evidence="6"/>
<evidence type="ECO:0000256" key="6">
    <source>
        <dbReference type="HAMAP-Rule" id="MF_01677"/>
    </source>
</evidence>
<dbReference type="GO" id="GO:0019509">
    <property type="term" value="P:L-methionine salvage from methylthioadenosine"/>
    <property type="evidence" value="ECO:0007669"/>
    <property type="project" value="UniProtKB-UniRule"/>
</dbReference>
<dbReference type="InterPro" id="IPR017714">
    <property type="entry name" value="MethylthioRu-1-P_deHdtase_MtnB"/>
</dbReference>
<dbReference type="RefSeq" id="WP_090209072.1">
    <property type="nucleotide sequence ID" value="NZ_FOFO01000031.1"/>
</dbReference>
<keyword evidence="2 6" id="KW-0479">Metal-binding</keyword>
<dbReference type="GO" id="GO:0005996">
    <property type="term" value="P:monosaccharide metabolic process"/>
    <property type="evidence" value="ECO:0007669"/>
    <property type="project" value="UniProtKB-ARBA"/>
</dbReference>
<keyword evidence="5 6" id="KW-0456">Lyase</keyword>
<protein>
    <recommendedName>
        <fullName evidence="6">Methylthioribulose-1-phosphate dehydratase</fullName>
        <shortName evidence="6">MTRu-1-P dehydratase</shortName>
        <ecNumber evidence="6">4.2.1.109</ecNumber>
    </recommendedName>
</protein>
<dbReference type="Gene3D" id="3.40.225.10">
    <property type="entry name" value="Class II aldolase/adducin N-terminal domain"/>
    <property type="match status" value="1"/>
</dbReference>
<keyword evidence="1 6" id="KW-0028">Amino-acid biosynthesis</keyword>
<proteinExistence type="inferred from homology"/>
<dbReference type="InterPro" id="IPR036409">
    <property type="entry name" value="Aldolase_II/adducin_N_sf"/>
</dbReference>
<dbReference type="SUPFAM" id="SSF53639">
    <property type="entry name" value="AraD/HMP-PK domain-like"/>
    <property type="match status" value="1"/>
</dbReference>
<dbReference type="EMBL" id="FOFO01000031">
    <property type="protein sequence ID" value="SEQ43431.1"/>
    <property type="molecule type" value="Genomic_DNA"/>
</dbReference>
<gene>
    <name evidence="6" type="primary">mtnB</name>
    <name evidence="8" type="ORF">SAMN05421693_13113</name>
</gene>
<dbReference type="PANTHER" id="PTHR10640">
    <property type="entry name" value="METHYLTHIORIBULOSE-1-PHOSPHATE DEHYDRATASE"/>
    <property type="match status" value="1"/>
</dbReference>
<reference evidence="8 9" key="1">
    <citation type="submission" date="2016-10" db="EMBL/GenBank/DDBJ databases">
        <authorList>
            <person name="de Groot N.N."/>
        </authorList>
    </citation>
    <scope>NUCLEOTIDE SEQUENCE [LARGE SCALE GENOMIC DNA]</scope>
    <source>
        <strain evidence="8 9">B7-7</strain>
    </source>
</reference>
<comment type="function">
    <text evidence="6">Catalyzes the dehydration of methylthioribulose-1-phosphate (MTRu-1-P) into 2,3-diketo-5-methylthiopentyl-1-phosphate (DK-MTP-1-P).</text>
</comment>
<keyword evidence="4 6" id="KW-0486">Methionine biosynthesis</keyword>
<dbReference type="InterPro" id="IPR001303">
    <property type="entry name" value="Aldolase_II/adducin_N"/>
</dbReference>
<accession>A0A1H9G031</accession>
<evidence type="ECO:0000313" key="8">
    <source>
        <dbReference type="EMBL" id="SEQ43431.1"/>
    </source>
</evidence>
<evidence type="ECO:0000259" key="7">
    <source>
        <dbReference type="SMART" id="SM01007"/>
    </source>
</evidence>
<name>A0A1H9G031_9GAMM</name>
<feature type="domain" description="Class II aldolase/adducin N-terminal" evidence="7">
    <location>
        <begin position="13"/>
        <end position="201"/>
    </location>
</feature>
<dbReference type="GO" id="GO:0008270">
    <property type="term" value="F:zinc ion binding"/>
    <property type="evidence" value="ECO:0007669"/>
    <property type="project" value="UniProtKB-UniRule"/>
</dbReference>
<comment type="cofactor">
    <cofactor evidence="6">
        <name>Zn(2+)</name>
        <dbReference type="ChEBI" id="CHEBI:29105"/>
    </cofactor>
    <text evidence="6">Binds 1 zinc ion per subunit.</text>
</comment>